<feature type="domain" description="N-acetyltransferase" evidence="1">
    <location>
        <begin position="23"/>
        <end position="175"/>
    </location>
</feature>
<reference evidence="2 3" key="1">
    <citation type="submission" date="2020-07" db="EMBL/GenBank/DDBJ databases">
        <title>Sequencing the genomes of 1000 actinobacteria strains.</title>
        <authorList>
            <person name="Klenk H.-P."/>
        </authorList>
    </citation>
    <scope>NUCLEOTIDE SEQUENCE [LARGE SCALE GENOMIC DNA]</scope>
    <source>
        <strain evidence="2 3">DSM 24662</strain>
    </source>
</reference>
<evidence type="ECO:0000313" key="2">
    <source>
        <dbReference type="EMBL" id="NYE21093.1"/>
    </source>
</evidence>
<evidence type="ECO:0000313" key="3">
    <source>
        <dbReference type="Proteomes" id="UP000576969"/>
    </source>
</evidence>
<dbReference type="Gene3D" id="3.40.630.30">
    <property type="match status" value="1"/>
</dbReference>
<organism evidence="2 3">
    <name type="scientific">Microbacterium immunditiarum</name>
    <dbReference type="NCBI Taxonomy" id="337480"/>
    <lineage>
        <taxon>Bacteria</taxon>
        <taxon>Bacillati</taxon>
        <taxon>Actinomycetota</taxon>
        <taxon>Actinomycetes</taxon>
        <taxon>Micrococcales</taxon>
        <taxon>Microbacteriaceae</taxon>
        <taxon>Microbacterium</taxon>
    </lineage>
</organism>
<dbReference type="GO" id="GO:0005737">
    <property type="term" value="C:cytoplasm"/>
    <property type="evidence" value="ECO:0007669"/>
    <property type="project" value="TreeGrafter"/>
</dbReference>
<accession>A0A7Y9GR18</accession>
<dbReference type="Proteomes" id="UP000576969">
    <property type="component" value="Unassembled WGS sequence"/>
</dbReference>
<dbReference type="SUPFAM" id="SSF55729">
    <property type="entry name" value="Acyl-CoA N-acyltransferases (Nat)"/>
    <property type="match status" value="1"/>
</dbReference>
<keyword evidence="3" id="KW-1185">Reference proteome</keyword>
<dbReference type="GO" id="GO:0008999">
    <property type="term" value="F:protein-N-terminal-alanine acetyltransferase activity"/>
    <property type="evidence" value="ECO:0007669"/>
    <property type="project" value="TreeGrafter"/>
</dbReference>
<gene>
    <name evidence="2" type="ORF">BJ991_003121</name>
</gene>
<dbReference type="EMBL" id="JACCBV010000001">
    <property type="protein sequence ID" value="NYE21093.1"/>
    <property type="molecule type" value="Genomic_DNA"/>
</dbReference>
<dbReference type="PANTHER" id="PTHR43441:SF10">
    <property type="entry name" value="ACETYLTRANSFERASE"/>
    <property type="match status" value="1"/>
</dbReference>
<comment type="caution">
    <text evidence="2">The sequence shown here is derived from an EMBL/GenBank/DDBJ whole genome shotgun (WGS) entry which is preliminary data.</text>
</comment>
<dbReference type="GO" id="GO:1990189">
    <property type="term" value="F:protein N-terminal-serine acetyltransferase activity"/>
    <property type="evidence" value="ECO:0007669"/>
    <property type="project" value="TreeGrafter"/>
</dbReference>
<dbReference type="InterPro" id="IPR016181">
    <property type="entry name" value="Acyl_CoA_acyltransferase"/>
</dbReference>
<dbReference type="AlphaFoldDB" id="A0A7Y9GR18"/>
<name>A0A7Y9GR18_9MICO</name>
<sequence length="198" mass="21746">MQPVVLRSARLELSLPVASDADAMFEACQDPAIQRYTTIPTPYERRHAEAFIAQIPKDWEAGRNLTWGIREAGSLVGTIGLYGVDQGAGEIGYWVAPWSRGRRILIEAAVTVIAWGFSPDGLKLQRIGWRAVAGNIVSARAARTLGFRYEGTMRQALVNGEGRRDDGWIAGLLVDDDRMPQPWPVLDEAARETLVGGT</sequence>
<dbReference type="PANTHER" id="PTHR43441">
    <property type="entry name" value="RIBOSOMAL-PROTEIN-SERINE ACETYLTRANSFERASE"/>
    <property type="match status" value="1"/>
</dbReference>
<evidence type="ECO:0000259" key="1">
    <source>
        <dbReference type="PROSITE" id="PS51186"/>
    </source>
</evidence>
<keyword evidence="2" id="KW-0808">Transferase</keyword>
<dbReference type="Pfam" id="PF13302">
    <property type="entry name" value="Acetyltransf_3"/>
    <property type="match status" value="1"/>
</dbReference>
<dbReference type="InterPro" id="IPR000182">
    <property type="entry name" value="GNAT_dom"/>
</dbReference>
<protein>
    <submittedName>
        <fullName evidence="2">RimJ/RimL family protein N-acetyltransferase</fullName>
    </submittedName>
</protein>
<dbReference type="PROSITE" id="PS51186">
    <property type="entry name" value="GNAT"/>
    <property type="match status" value="1"/>
</dbReference>
<dbReference type="RefSeq" id="WP_179491492.1">
    <property type="nucleotide sequence ID" value="NZ_JACCBV010000001.1"/>
</dbReference>
<proteinExistence type="predicted"/>
<dbReference type="InterPro" id="IPR051908">
    <property type="entry name" value="Ribosomal_N-acetyltransferase"/>
</dbReference>